<evidence type="ECO:0000313" key="1">
    <source>
        <dbReference type="EMBL" id="GEO67292.1"/>
    </source>
</evidence>
<keyword evidence="2" id="KW-1185">Reference proteome</keyword>
<dbReference type="RefSeq" id="WP_263862270.1">
    <property type="nucleotide sequence ID" value="NZ_BJZI01000025.1"/>
</dbReference>
<reference evidence="1 2" key="1">
    <citation type="submission" date="2019-07" db="EMBL/GenBank/DDBJ databases">
        <title>Whole genome shotgun sequence of Lactobacillus spicheri NBRC 107155.</title>
        <authorList>
            <person name="Hosoyama A."/>
            <person name="Uohara A."/>
            <person name="Ohji S."/>
            <person name="Ichikawa N."/>
        </authorList>
    </citation>
    <scope>NUCLEOTIDE SEQUENCE [LARGE SCALE GENOMIC DNA]</scope>
    <source>
        <strain evidence="1 2">NBRC 107155</strain>
    </source>
</reference>
<organism evidence="1 2">
    <name type="scientific">Levilactobacillus spicheri</name>
    <dbReference type="NCBI Taxonomy" id="216463"/>
    <lineage>
        <taxon>Bacteria</taxon>
        <taxon>Bacillati</taxon>
        <taxon>Bacillota</taxon>
        <taxon>Bacilli</taxon>
        <taxon>Lactobacillales</taxon>
        <taxon>Lactobacillaceae</taxon>
        <taxon>Levilactobacillus</taxon>
    </lineage>
</organism>
<protein>
    <submittedName>
        <fullName evidence="1">Uncharacterized protein</fullName>
    </submittedName>
</protein>
<evidence type="ECO:0000313" key="2">
    <source>
        <dbReference type="Proteomes" id="UP000321691"/>
    </source>
</evidence>
<name>A0ABQ0WQB7_9LACO</name>
<accession>A0ABQ0WQB7</accession>
<dbReference type="Proteomes" id="UP000321691">
    <property type="component" value="Unassembled WGS sequence"/>
</dbReference>
<proteinExistence type="predicted"/>
<dbReference type="EMBL" id="BJZI01000025">
    <property type="protein sequence ID" value="GEO67292.1"/>
    <property type="molecule type" value="Genomic_DNA"/>
</dbReference>
<comment type="caution">
    <text evidence="1">The sequence shown here is derived from an EMBL/GenBank/DDBJ whole genome shotgun (WGS) entry which is preliminary data.</text>
</comment>
<sequence length="43" mass="4769">MEYSALAQIYAQAIIDGTRTIEAVPVPFWSDTQTVLAQLQSNK</sequence>
<gene>
    <name evidence="1" type="ORF">LSP04_17110</name>
</gene>